<name>A0ABU1SR69_9HYPH</name>
<protein>
    <submittedName>
        <fullName evidence="1">Uncharacterized protein</fullName>
    </submittedName>
</protein>
<gene>
    <name evidence="1" type="ORF">J2W52_003033</name>
</gene>
<sequence length="42" mass="4324">MSDAVRLSGSRELHGMRVAELGTTINAIEAAAQIGEVNNGSP</sequence>
<dbReference type="RefSeq" id="WP_310231549.1">
    <property type="nucleotide sequence ID" value="NZ_JAVDUP010000003.1"/>
</dbReference>
<organism evidence="1 2">
    <name type="scientific">Rhizobium miluonense</name>
    <dbReference type="NCBI Taxonomy" id="411945"/>
    <lineage>
        <taxon>Bacteria</taxon>
        <taxon>Pseudomonadati</taxon>
        <taxon>Pseudomonadota</taxon>
        <taxon>Alphaproteobacteria</taxon>
        <taxon>Hyphomicrobiales</taxon>
        <taxon>Rhizobiaceae</taxon>
        <taxon>Rhizobium/Agrobacterium group</taxon>
        <taxon>Rhizobium</taxon>
    </lineage>
</organism>
<comment type="caution">
    <text evidence="1">The sequence shown here is derived from an EMBL/GenBank/DDBJ whole genome shotgun (WGS) entry which is preliminary data.</text>
</comment>
<dbReference type="EMBL" id="JAVDUP010000003">
    <property type="protein sequence ID" value="MDR6901409.1"/>
    <property type="molecule type" value="Genomic_DNA"/>
</dbReference>
<proteinExistence type="predicted"/>
<dbReference type="Proteomes" id="UP001250791">
    <property type="component" value="Unassembled WGS sequence"/>
</dbReference>
<accession>A0ABU1SR69</accession>
<reference evidence="1 2" key="1">
    <citation type="submission" date="2023-07" db="EMBL/GenBank/DDBJ databases">
        <title>Sorghum-associated microbial communities from plants grown in Nebraska, USA.</title>
        <authorList>
            <person name="Schachtman D."/>
        </authorList>
    </citation>
    <scope>NUCLEOTIDE SEQUENCE [LARGE SCALE GENOMIC DNA]</scope>
    <source>
        <strain evidence="1 2">3199</strain>
    </source>
</reference>
<keyword evidence="2" id="KW-1185">Reference proteome</keyword>
<evidence type="ECO:0000313" key="2">
    <source>
        <dbReference type="Proteomes" id="UP001250791"/>
    </source>
</evidence>
<evidence type="ECO:0000313" key="1">
    <source>
        <dbReference type="EMBL" id="MDR6901409.1"/>
    </source>
</evidence>